<dbReference type="Proteomes" id="UP000186851">
    <property type="component" value="Chromosome"/>
</dbReference>
<evidence type="ECO:0000313" key="1">
    <source>
        <dbReference type="EMBL" id="WEU39982.1"/>
    </source>
</evidence>
<accession>A0AAF0D1I2</accession>
<reference evidence="1" key="1">
    <citation type="journal article" date="2017" name="Nature">
        <title>Asgard archaea illuminate the origin of eukaryotic cellular complexity.</title>
        <authorList>
            <person name="Zaremba-Niedzwiedzka K."/>
            <person name="Caceres E.F."/>
            <person name="Saw J.H."/>
            <person name="Backstrom D."/>
            <person name="Juzokaite L."/>
            <person name="Vancaester E."/>
            <person name="Seitz K.W."/>
            <person name="Anantharaman K."/>
            <person name="Starnawski P."/>
            <person name="Kjeldsen K.U."/>
            <person name="Scott M.B."/>
            <person name="Nunoura T."/>
            <person name="Banfield J.F."/>
            <person name="Schramm A."/>
            <person name="Baker B.J."/>
            <person name="Spang A."/>
            <person name="Ettema T.J.G."/>
        </authorList>
    </citation>
    <scope>NUCLEOTIDE SEQUENCE</scope>
    <source>
        <strain evidence="1">LCB_4</strain>
    </source>
</reference>
<reference evidence="1" key="2">
    <citation type="journal article" date="2022" name="Nat. Microbiol.">
        <title>A closed Candidatus Odinarchaeum chromosome exposes Asgard archaeal viruses.</title>
        <authorList>
            <person name="Tamarit D."/>
            <person name="Caceres E.F."/>
            <person name="Krupovic M."/>
            <person name="Nijland R."/>
            <person name="Eme L."/>
            <person name="Robinson N.P."/>
            <person name="Ettema T.J.G."/>
        </authorList>
    </citation>
    <scope>NUCLEOTIDE SEQUENCE</scope>
    <source>
        <strain evidence="1">LCB_4</strain>
    </source>
</reference>
<protein>
    <submittedName>
        <fullName evidence="1">Uncharacterized protein</fullName>
    </submittedName>
</protein>
<proteinExistence type="predicted"/>
<dbReference type="AlphaFoldDB" id="A0AAF0D1I2"/>
<dbReference type="EMBL" id="CP091871">
    <property type="protein sequence ID" value="WEU39982.1"/>
    <property type="molecule type" value="Genomic_DNA"/>
</dbReference>
<sequence length="251" mass="28931">MNNERNIFTFRITASGELKIIENPPILDEENIFLVVDDDNSCSWLYIGLNTTLIHRRAALRAANSIKRFGYSFNNKTIGSRCREFIIIDADDESTVRESKTQRLKSVFTLPHAKTVFKTTEPREVESTIFKNGLLIRPIEELNEQVKDSNQQVSRREILDKSSELSADTGYRKLGVLLTSILLKYPDIKILRLGEYYVVNSPDKSLCRVKVKNDRLIVSNSLNFGGEEEKYEIQKKFIGLMEKSKTMFKDH</sequence>
<evidence type="ECO:0000313" key="2">
    <source>
        <dbReference type="Proteomes" id="UP000186851"/>
    </source>
</evidence>
<name>A0AAF0D1I2_ODILC</name>
<dbReference type="KEGG" id="oyw:OdinLCB4_005800"/>
<gene>
    <name evidence="1" type="ORF">OdinLCB4_005800</name>
</gene>
<organism evidence="1 2">
    <name type="scientific">Odinarchaeota yellowstonii (strain LCB_4)</name>
    <dbReference type="NCBI Taxonomy" id="1841599"/>
    <lineage>
        <taxon>Archaea</taxon>
        <taxon>Promethearchaeati</taxon>
        <taxon>Candidatus Odinarchaeota</taxon>
        <taxon>Candidatus Odinarchaeia</taxon>
        <taxon>Candidatus Odinarchaeales</taxon>
        <taxon>Candidatus Odinarchaeaceae</taxon>
        <taxon>Candidatus Odinarchaeum</taxon>
    </lineage>
</organism>